<keyword evidence="2" id="KW-0689">Ribosomal protein</keyword>
<reference evidence="2 3" key="1">
    <citation type="submission" date="2020-08" db="EMBL/GenBank/DDBJ databases">
        <title>Genomic Encyclopedia of Type Strains, Phase IV (KMG-V): Genome sequencing to study the core and pangenomes of soil and plant-associated prokaryotes.</title>
        <authorList>
            <person name="Whitman W."/>
        </authorList>
    </citation>
    <scope>NUCLEOTIDE SEQUENCE [LARGE SCALE GENOMIC DNA]</scope>
    <source>
        <strain evidence="2 3">M2T3</strain>
    </source>
</reference>
<dbReference type="Pfam" id="PF00583">
    <property type="entry name" value="Acetyltransf_1"/>
    <property type="match status" value="1"/>
</dbReference>
<evidence type="ECO:0000259" key="1">
    <source>
        <dbReference type="PROSITE" id="PS51186"/>
    </source>
</evidence>
<dbReference type="InterPro" id="IPR052523">
    <property type="entry name" value="Trichothecene_AcTrans"/>
</dbReference>
<dbReference type="GO" id="GO:0005840">
    <property type="term" value="C:ribosome"/>
    <property type="evidence" value="ECO:0007669"/>
    <property type="project" value="UniProtKB-KW"/>
</dbReference>
<dbReference type="PANTHER" id="PTHR42791">
    <property type="entry name" value="GNAT FAMILY ACETYLTRANSFERASE"/>
    <property type="match status" value="1"/>
</dbReference>
<accession>A0A7X0J354</accession>
<dbReference type="AlphaFoldDB" id="A0A7X0J354"/>
<evidence type="ECO:0000313" key="3">
    <source>
        <dbReference type="Proteomes" id="UP000521017"/>
    </source>
</evidence>
<sequence length="193" mass="22554">MMRKATREDKSLIVDMLSKCFDDNQSVNYIVKQDHKRKQRIISLMHYSFEICHLFGDVFISDDKKACALILYPEQKKITLKAAVLDLMLLLNCIGINNAGKAMSREGKIKGQYPDEPIYYLWFLGVDLDEQGKGLGSNLLNELINDSEKKQRSIYLETSTLRNIPFYKKFNFSIFQELDFGYKLYMLKRPKNQ</sequence>
<evidence type="ECO:0000313" key="2">
    <source>
        <dbReference type="EMBL" id="MBB6498761.1"/>
    </source>
</evidence>
<protein>
    <submittedName>
        <fullName evidence="2">Ribosomal protein S18 acetylase RimI-like enzyme</fullName>
    </submittedName>
</protein>
<dbReference type="CDD" id="cd04301">
    <property type="entry name" value="NAT_SF"/>
    <property type="match status" value="1"/>
</dbReference>
<dbReference type="InterPro" id="IPR016181">
    <property type="entry name" value="Acyl_CoA_acyltransferase"/>
</dbReference>
<dbReference type="PANTHER" id="PTHR42791:SF1">
    <property type="entry name" value="N-ACETYLTRANSFERASE DOMAIN-CONTAINING PROTEIN"/>
    <property type="match status" value="1"/>
</dbReference>
<comment type="caution">
    <text evidence="2">The sequence shown here is derived from an EMBL/GenBank/DDBJ whole genome shotgun (WGS) entry which is preliminary data.</text>
</comment>
<feature type="domain" description="N-acetyltransferase" evidence="1">
    <location>
        <begin position="1"/>
        <end position="191"/>
    </location>
</feature>
<dbReference type="InterPro" id="IPR000182">
    <property type="entry name" value="GNAT_dom"/>
</dbReference>
<name>A0A7X0J354_9SPHI</name>
<keyword evidence="2" id="KW-0687">Ribonucleoprotein</keyword>
<dbReference type="GO" id="GO:0016747">
    <property type="term" value="F:acyltransferase activity, transferring groups other than amino-acyl groups"/>
    <property type="evidence" value="ECO:0007669"/>
    <property type="project" value="InterPro"/>
</dbReference>
<gene>
    <name evidence="2" type="ORF">HDF25_000898</name>
</gene>
<dbReference type="PROSITE" id="PS51186">
    <property type="entry name" value="GNAT"/>
    <property type="match status" value="1"/>
</dbReference>
<dbReference type="Proteomes" id="UP000521017">
    <property type="component" value="Unassembled WGS sequence"/>
</dbReference>
<dbReference type="Gene3D" id="3.40.630.30">
    <property type="match status" value="1"/>
</dbReference>
<dbReference type="RefSeq" id="WP_260409317.1">
    <property type="nucleotide sequence ID" value="NZ_JACHCC010000002.1"/>
</dbReference>
<dbReference type="EMBL" id="JACHCC010000002">
    <property type="protein sequence ID" value="MBB6498761.1"/>
    <property type="molecule type" value="Genomic_DNA"/>
</dbReference>
<proteinExistence type="predicted"/>
<organism evidence="2 3">
    <name type="scientific">Pedobacter cryoconitis</name>
    <dbReference type="NCBI Taxonomy" id="188932"/>
    <lineage>
        <taxon>Bacteria</taxon>
        <taxon>Pseudomonadati</taxon>
        <taxon>Bacteroidota</taxon>
        <taxon>Sphingobacteriia</taxon>
        <taxon>Sphingobacteriales</taxon>
        <taxon>Sphingobacteriaceae</taxon>
        <taxon>Pedobacter</taxon>
    </lineage>
</organism>
<dbReference type="SUPFAM" id="SSF55729">
    <property type="entry name" value="Acyl-CoA N-acyltransferases (Nat)"/>
    <property type="match status" value="1"/>
</dbReference>